<dbReference type="PANTHER" id="PTHR24056">
    <property type="entry name" value="CELL DIVISION PROTEIN KINASE"/>
    <property type="match status" value="1"/>
</dbReference>
<dbReference type="FunFam" id="3.30.200.20:FF:000124">
    <property type="entry name" value="Cyclin-dependent kinase 4"/>
    <property type="match status" value="1"/>
</dbReference>
<dbReference type="Gene3D" id="3.30.200.20">
    <property type="entry name" value="Phosphorylase Kinase, domain 1"/>
    <property type="match status" value="1"/>
</dbReference>
<dbReference type="GO" id="GO:0000307">
    <property type="term" value="C:cyclin-dependent protein kinase holoenzyme complex"/>
    <property type="evidence" value="ECO:0007669"/>
    <property type="project" value="TreeGrafter"/>
</dbReference>
<evidence type="ECO:0000313" key="18">
    <source>
        <dbReference type="Proteomes" id="UP000481153"/>
    </source>
</evidence>
<dbReference type="GO" id="GO:0005634">
    <property type="term" value="C:nucleus"/>
    <property type="evidence" value="ECO:0007669"/>
    <property type="project" value="TreeGrafter"/>
</dbReference>
<sequence>MMNRMHYGTAGSEKYTKVKCIGAGTYGRVYEMKDRLTGETVALKKIKTLNEAEGVPVTTLREIVALKSLRHPNLVGLKEIVVSKQKEDESDDEDENANPVPGKDTRSDYSNGSIYLVLEFVSHDLTGLLQSNHTFPDIAIKYIMKQLLEALEYMHNRDVVHRDIKTSNILLAPDYVVKLADYGLARTLRTNSKLTNKVVTLWYRAPELLLGASDYDASVDMWSVGCVMAELFLGRPIFAAKTDTDQMMKIVEMCGTTFDEVNGVSHLPHFEKFIQNEKRGNVLKGTMIRKATEKNVSLPKGFVELLDRLLQIDPRRRFTATQALNSDYFKSHPHIGDTSKSNSWLPPLTDTHCHEMSARKLRKEGARAVLSAAEKGIKKVLNDDAKDYLSNLESLKRAKPSAKVAPRVKSAAPLVKAEDRIPRKITPLAKPEGEFVNNSAVKTEGDPKEKRKRPPLKAEGDVRESRKQRTLSKPPTSSKANAAEKTSHDVDKTRERKRPSDSTSKRRREDKPSDLPK</sequence>
<feature type="compositionally biased region" description="Basic and acidic residues" evidence="15">
    <location>
        <begin position="485"/>
        <end position="517"/>
    </location>
</feature>
<evidence type="ECO:0000256" key="4">
    <source>
        <dbReference type="ARBA" id="ARBA00022679"/>
    </source>
</evidence>
<dbReference type="InterPro" id="IPR017441">
    <property type="entry name" value="Protein_kinase_ATP_BS"/>
</dbReference>
<feature type="region of interest" description="Disordered" evidence="15">
    <location>
        <begin position="423"/>
        <end position="517"/>
    </location>
</feature>
<comment type="similarity">
    <text evidence="1">Belongs to the protein kinase superfamily. CMGC Ser/Thr protein kinase family. CDC2/CDKX subfamily.</text>
</comment>
<comment type="catalytic activity">
    <reaction evidence="12">
        <text>L-threonyl-[protein] + ATP = O-phospho-L-threonyl-[protein] + ADP + H(+)</text>
        <dbReference type="Rhea" id="RHEA:46608"/>
        <dbReference type="Rhea" id="RHEA-COMP:11060"/>
        <dbReference type="Rhea" id="RHEA-COMP:11605"/>
        <dbReference type="ChEBI" id="CHEBI:15378"/>
        <dbReference type="ChEBI" id="CHEBI:30013"/>
        <dbReference type="ChEBI" id="CHEBI:30616"/>
        <dbReference type="ChEBI" id="CHEBI:61977"/>
        <dbReference type="ChEBI" id="CHEBI:456216"/>
        <dbReference type="EC" id="2.7.11.22"/>
    </reaction>
</comment>
<evidence type="ECO:0000256" key="10">
    <source>
        <dbReference type="ARBA" id="ARBA00041902"/>
    </source>
</evidence>
<keyword evidence="7 14" id="KW-0067">ATP-binding</keyword>
<proteinExistence type="inferred from homology"/>
<dbReference type="SMART" id="SM00220">
    <property type="entry name" value="S_TKc"/>
    <property type="match status" value="1"/>
</dbReference>
<keyword evidence="5 14" id="KW-0547">Nucleotide-binding</keyword>
<dbReference type="GO" id="GO:0008353">
    <property type="term" value="F:RNA polymerase II CTD heptapeptide repeat kinase activity"/>
    <property type="evidence" value="ECO:0007669"/>
    <property type="project" value="TreeGrafter"/>
</dbReference>
<dbReference type="InterPro" id="IPR000719">
    <property type="entry name" value="Prot_kinase_dom"/>
</dbReference>
<comment type="catalytic activity">
    <reaction evidence="13">
        <text>L-seryl-[protein] + ATP = O-phospho-L-seryl-[protein] + ADP + H(+)</text>
        <dbReference type="Rhea" id="RHEA:17989"/>
        <dbReference type="Rhea" id="RHEA-COMP:9863"/>
        <dbReference type="Rhea" id="RHEA-COMP:11604"/>
        <dbReference type="ChEBI" id="CHEBI:15378"/>
        <dbReference type="ChEBI" id="CHEBI:29999"/>
        <dbReference type="ChEBI" id="CHEBI:30616"/>
        <dbReference type="ChEBI" id="CHEBI:83421"/>
        <dbReference type="ChEBI" id="CHEBI:456216"/>
        <dbReference type="EC" id="2.7.11.22"/>
    </reaction>
</comment>
<keyword evidence="4" id="KW-0808">Transferase</keyword>
<dbReference type="EC" id="2.7.11.22" evidence="2"/>
<feature type="binding site" evidence="14">
    <location>
        <position position="44"/>
    </location>
    <ligand>
        <name>ATP</name>
        <dbReference type="ChEBI" id="CHEBI:30616"/>
    </ligand>
</feature>
<feature type="compositionally biased region" description="Polar residues" evidence="15">
    <location>
        <begin position="471"/>
        <end position="480"/>
    </location>
</feature>
<keyword evidence="6" id="KW-0418">Kinase</keyword>
<gene>
    <name evidence="17" type="ORF">Ae201684_016423</name>
</gene>
<dbReference type="PROSITE" id="PS00107">
    <property type="entry name" value="PROTEIN_KINASE_ATP"/>
    <property type="match status" value="1"/>
</dbReference>
<dbReference type="PROSITE" id="PS00108">
    <property type="entry name" value="PROTEIN_KINASE_ST"/>
    <property type="match status" value="1"/>
</dbReference>
<dbReference type="InterPro" id="IPR050108">
    <property type="entry name" value="CDK"/>
</dbReference>
<dbReference type="SUPFAM" id="SSF56112">
    <property type="entry name" value="Protein kinase-like (PK-like)"/>
    <property type="match status" value="1"/>
</dbReference>
<keyword evidence="18" id="KW-1185">Reference proteome</keyword>
<reference evidence="17 18" key="1">
    <citation type="submission" date="2019-07" db="EMBL/GenBank/DDBJ databases">
        <title>Genomics analysis of Aphanomyces spp. identifies a new class of oomycete effector associated with host adaptation.</title>
        <authorList>
            <person name="Gaulin E."/>
        </authorList>
    </citation>
    <scope>NUCLEOTIDE SEQUENCE [LARGE SCALE GENOMIC DNA]</scope>
    <source>
        <strain evidence="17 18">ATCC 201684</strain>
    </source>
</reference>
<evidence type="ECO:0000256" key="1">
    <source>
        <dbReference type="ARBA" id="ARBA00006485"/>
    </source>
</evidence>
<evidence type="ECO:0000256" key="15">
    <source>
        <dbReference type="SAM" id="MobiDB-lite"/>
    </source>
</evidence>
<evidence type="ECO:0000256" key="7">
    <source>
        <dbReference type="ARBA" id="ARBA00022840"/>
    </source>
</evidence>
<dbReference type="GO" id="GO:0005524">
    <property type="term" value="F:ATP binding"/>
    <property type="evidence" value="ECO:0007669"/>
    <property type="project" value="UniProtKB-UniRule"/>
</dbReference>
<feature type="region of interest" description="Disordered" evidence="15">
    <location>
        <begin position="85"/>
        <end position="106"/>
    </location>
</feature>
<name>A0A6G0WC66_9STRA</name>
<feature type="domain" description="Protein kinase" evidence="16">
    <location>
        <begin position="15"/>
        <end position="335"/>
    </location>
</feature>
<evidence type="ECO:0000256" key="11">
    <source>
        <dbReference type="ARBA" id="ARBA00042858"/>
    </source>
</evidence>
<dbReference type="PROSITE" id="PS50011">
    <property type="entry name" value="PROTEIN_KINASE_DOM"/>
    <property type="match status" value="1"/>
</dbReference>
<dbReference type="Proteomes" id="UP000481153">
    <property type="component" value="Unassembled WGS sequence"/>
</dbReference>
<dbReference type="Gene3D" id="1.10.510.10">
    <property type="entry name" value="Transferase(Phosphotransferase) domain 1"/>
    <property type="match status" value="1"/>
</dbReference>
<evidence type="ECO:0000259" key="16">
    <source>
        <dbReference type="PROSITE" id="PS50011"/>
    </source>
</evidence>
<organism evidence="17 18">
    <name type="scientific">Aphanomyces euteiches</name>
    <dbReference type="NCBI Taxonomy" id="100861"/>
    <lineage>
        <taxon>Eukaryota</taxon>
        <taxon>Sar</taxon>
        <taxon>Stramenopiles</taxon>
        <taxon>Oomycota</taxon>
        <taxon>Saprolegniomycetes</taxon>
        <taxon>Saprolegniales</taxon>
        <taxon>Verrucalvaceae</taxon>
        <taxon>Aphanomyces</taxon>
    </lineage>
</organism>
<evidence type="ECO:0000256" key="14">
    <source>
        <dbReference type="PROSITE-ProRule" id="PRU10141"/>
    </source>
</evidence>
<feature type="compositionally biased region" description="Basic and acidic residues" evidence="15">
    <location>
        <begin position="456"/>
        <end position="467"/>
    </location>
</feature>
<protein>
    <recommendedName>
        <fullName evidence="9">Cyclin-dependent kinase 2 homolog</fullName>
        <ecNumber evidence="2">2.7.11.22</ecNumber>
    </recommendedName>
    <alternativeName>
        <fullName evidence="10">Cell division control protein 2 homolog</fullName>
    </alternativeName>
    <alternativeName>
        <fullName evidence="11">cdc2-related kinase 2</fullName>
    </alternativeName>
</protein>
<evidence type="ECO:0000256" key="13">
    <source>
        <dbReference type="ARBA" id="ARBA00048367"/>
    </source>
</evidence>
<dbReference type="FunFam" id="1.10.510.10:FF:000624">
    <property type="entry name" value="Mitogen-activated protein kinase"/>
    <property type="match status" value="1"/>
</dbReference>
<evidence type="ECO:0000256" key="3">
    <source>
        <dbReference type="ARBA" id="ARBA00022527"/>
    </source>
</evidence>
<dbReference type="EMBL" id="VJMJ01000253">
    <property type="protein sequence ID" value="KAF0725025.1"/>
    <property type="molecule type" value="Genomic_DNA"/>
</dbReference>
<evidence type="ECO:0000256" key="5">
    <source>
        <dbReference type="ARBA" id="ARBA00022741"/>
    </source>
</evidence>
<dbReference type="AlphaFoldDB" id="A0A6G0WC66"/>
<dbReference type="GO" id="GO:0004693">
    <property type="term" value="F:cyclin-dependent protein serine/threonine kinase activity"/>
    <property type="evidence" value="ECO:0007669"/>
    <property type="project" value="UniProtKB-EC"/>
</dbReference>
<dbReference type="InterPro" id="IPR011009">
    <property type="entry name" value="Kinase-like_dom_sf"/>
</dbReference>
<evidence type="ECO:0000256" key="12">
    <source>
        <dbReference type="ARBA" id="ARBA00047811"/>
    </source>
</evidence>
<evidence type="ECO:0000256" key="6">
    <source>
        <dbReference type="ARBA" id="ARBA00022777"/>
    </source>
</evidence>
<dbReference type="VEuPathDB" id="FungiDB:AeMF1_000032"/>
<dbReference type="GO" id="GO:0032968">
    <property type="term" value="P:positive regulation of transcription elongation by RNA polymerase II"/>
    <property type="evidence" value="ECO:0007669"/>
    <property type="project" value="TreeGrafter"/>
</dbReference>
<comment type="subunit">
    <text evidence="8">May form a complex composed of at least the catalytic subunit CRK2 and a cyclin.</text>
</comment>
<accession>A0A6G0WC66</accession>
<dbReference type="PANTHER" id="PTHR24056:SF546">
    <property type="entry name" value="CYCLIN-DEPENDENT KINASE 12"/>
    <property type="match status" value="1"/>
</dbReference>
<evidence type="ECO:0000256" key="9">
    <source>
        <dbReference type="ARBA" id="ARBA00039612"/>
    </source>
</evidence>
<dbReference type="Pfam" id="PF00069">
    <property type="entry name" value="Pkinase"/>
    <property type="match status" value="1"/>
</dbReference>
<evidence type="ECO:0000313" key="17">
    <source>
        <dbReference type="EMBL" id="KAF0725025.1"/>
    </source>
</evidence>
<dbReference type="InterPro" id="IPR008271">
    <property type="entry name" value="Ser/Thr_kinase_AS"/>
</dbReference>
<keyword evidence="3" id="KW-0723">Serine/threonine-protein kinase</keyword>
<evidence type="ECO:0000256" key="2">
    <source>
        <dbReference type="ARBA" id="ARBA00012425"/>
    </source>
</evidence>
<evidence type="ECO:0000256" key="8">
    <source>
        <dbReference type="ARBA" id="ARBA00038543"/>
    </source>
</evidence>
<comment type="caution">
    <text evidence="17">The sequence shown here is derived from an EMBL/GenBank/DDBJ whole genome shotgun (WGS) entry which is preliminary data.</text>
</comment>